<proteinExistence type="predicted"/>
<dbReference type="InterPro" id="IPR027417">
    <property type="entry name" value="P-loop_NTPase"/>
</dbReference>
<evidence type="ECO:0000313" key="1">
    <source>
        <dbReference type="EMBL" id="CCI52805.1"/>
    </source>
</evidence>
<dbReference type="Gene3D" id="3.40.50.300">
    <property type="entry name" value="P-loop containing nucleotide triphosphate hydrolases"/>
    <property type="match status" value="1"/>
</dbReference>
<reference evidence="1 2" key="1">
    <citation type="journal article" date="2013" name="ISME J.">
        <title>A metabolic model for members of the genus Tetrasphaera involved in enhanced biological phosphorus removal.</title>
        <authorList>
            <person name="Kristiansen R."/>
            <person name="Nguyen H.T.T."/>
            <person name="Saunders A.M."/>
            <person name="Nielsen J.L."/>
            <person name="Wimmer R."/>
            <person name="Le V.Q."/>
            <person name="McIlroy S.J."/>
            <person name="Petrovski S."/>
            <person name="Seviour R.J."/>
            <person name="Calteau A."/>
            <person name="Nielsen K.L."/>
            <person name="Nielsen P.H."/>
        </authorList>
    </citation>
    <scope>NUCLEOTIDE SEQUENCE [LARGE SCALE GENOMIC DNA]</scope>
    <source>
        <strain evidence="1 2">Ben 74</strain>
    </source>
</reference>
<organism evidence="1 2">
    <name type="scientific">Nostocoides jenkinsii Ben 74</name>
    <dbReference type="NCBI Taxonomy" id="1193518"/>
    <lineage>
        <taxon>Bacteria</taxon>
        <taxon>Bacillati</taxon>
        <taxon>Actinomycetota</taxon>
        <taxon>Actinomycetes</taxon>
        <taxon>Micrococcales</taxon>
        <taxon>Intrasporangiaceae</taxon>
        <taxon>Nostocoides</taxon>
    </lineage>
</organism>
<evidence type="ECO:0000313" key="2">
    <source>
        <dbReference type="Proteomes" id="UP000035720"/>
    </source>
</evidence>
<dbReference type="OrthoDB" id="193997at2"/>
<comment type="caution">
    <text evidence="1">The sequence shown here is derived from an EMBL/GenBank/DDBJ whole genome shotgun (WGS) entry which is preliminary data.</text>
</comment>
<keyword evidence="2" id="KW-1185">Reference proteome</keyword>
<protein>
    <recommendedName>
        <fullName evidence="3">Shikimate kinase</fullName>
    </recommendedName>
</protein>
<dbReference type="STRING" id="1193518.BN13_210029"/>
<accession>A0A077MAD0</accession>
<name>A0A077MAD0_9MICO</name>
<dbReference type="SUPFAM" id="SSF52540">
    <property type="entry name" value="P-loop containing nucleoside triphosphate hydrolases"/>
    <property type="match status" value="1"/>
</dbReference>
<dbReference type="Proteomes" id="UP000035720">
    <property type="component" value="Unassembled WGS sequence"/>
</dbReference>
<dbReference type="EMBL" id="CAJC01000124">
    <property type="protein sequence ID" value="CCI52805.1"/>
    <property type="molecule type" value="Genomic_DNA"/>
</dbReference>
<dbReference type="RefSeq" id="WP_048545041.1">
    <property type="nucleotide sequence ID" value="NZ_HF571038.1"/>
</dbReference>
<gene>
    <name evidence="1" type="ORF">BN13_210029</name>
</gene>
<sequence length="197" mass="21789">MLLLLTGSTCSGKSAIGRLLTDVPNLEVHDVDAVVAEDADAVCRQQGLESWVQQAVAAEDRGVDVLLTTQSPLGEALAVPTAALMGRISVCLIDVSDEERLRRLAERDPGVWSAKDKDAFLARADWHRHHAADPTYRRDVLTSNAWAPMMWDRWAGWGPDDPRWRVEIIDTTGLTVAESADRVRAWIETVRNPPRDG</sequence>
<dbReference type="AlphaFoldDB" id="A0A077MAD0"/>
<evidence type="ECO:0008006" key="3">
    <source>
        <dbReference type="Google" id="ProtNLM"/>
    </source>
</evidence>